<evidence type="ECO:0000313" key="3">
    <source>
        <dbReference type="Proteomes" id="UP000005442"/>
    </source>
</evidence>
<dbReference type="AlphaFoldDB" id="G8RI52"/>
<keyword evidence="3" id="KW-1185">Reference proteome</keyword>
<sequence length="64" mass="6847">MPRRYKLIAVDTAEQSAGQTEVLGRRVRRAAVDSAPSGSPTPTKPSSGGPNEYSHEGVTRHATR</sequence>
<dbReference type="Proteomes" id="UP000005442">
    <property type="component" value="Chromosome"/>
</dbReference>
<evidence type="ECO:0000256" key="1">
    <source>
        <dbReference type="SAM" id="MobiDB-lite"/>
    </source>
</evidence>
<accession>G8RI52</accession>
<protein>
    <submittedName>
        <fullName evidence="2">Uncharacterized protein</fullName>
    </submittedName>
</protein>
<dbReference type="RefSeq" id="WP_014211199.1">
    <property type="nucleotide sequence ID" value="NC_016604.1"/>
</dbReference>
<proteinExistence type="predicted"/>
<dbReference type="KEGG" id="mrh:MycrhN_2820"/>
<name>G8RI52_MYCRN</name>
<feature type="region of interest" description="Disordered" evidence="1">
    <location>
        <begin position="30"/>
        <end position="64"/>
    </location>
</feature>
<dbReference type="HOGENOM" id="CLU_2863031_0_0_11"/>
<organism evidence="2 3">
    <name type="scientific">Mycolicibacterium rhodesiae (strain NBB3)</name>
    <name type="common">Mycobacterium rhodesiae</name>
    <dbReference type="NCBI Taxonomy" id="710685"/>
    <lineage>
        <taxon>Bacteria</taxon>
        <taxon>Bacillati</taxon>
        <taxon>Actinomycetota</taxon>
        <taxon>Actinomycetes</taxon>
        <taxon>Mycobacteriales</taxon>
        <taxon>Mycobacteriaceae</taxon>
        <taxon>Mycolicibacterium</taxon>
    </lineage>
</organism>
<feature type="compositionally biased region" description="Basic and acidic residues" evidence="1">
    <location>
        <begin position="53"/>
        <end position="64"/>
    </location>
</feature>
<evidence type="ECO:0000313" key="2">
    <source>
        <dbReference type="EMBL" id="AEV73389.1"/>
    </source>
</evidence>
<feature type="compositionally biased region" description="Low complexity" evidence="1">
    <location>
        <begin position="34"/>
        <end position="50"/>
    </location>
</feature>
<reference evidence="2 3" key="1">
    <citation type="submission" date="2011-12" db="EMBL/GenBank/DDBJ databases">
        <title>Complete sequence of Mycobacterium rhodesiae NBB3.</title>
        <authorList>
            <consortium name="US DOE Joint Genome Institute"/>
            <person name="Lucas S."/>
            <person name="Han J."/>
            <person name="Lapidus A."/>
            <person name="Cheng J.-F."/>
            <person name="Goodwin L."/>
            <person name="Pitluck S."/>
            <person name="Peters L."/>
            <person name="Mikhailova N."/>
            <person name="Gu W."/>
            <person name="Detter J.C."/>
            <person name="Han C."/>
            <person name="Tapia R."/>
            <person name="Land M."/>
            <person name="Hauser L."/>
            <person name="Kyrpides N."/>
            <person name="Ivanova N."/>
            <person name="Pagani I."/>
            <person name="Mattes T."/>
            <person name="Holmes A."/>
            <person name="Rutledge P."/>
            <person name="Paulsen I."/>
            <person name="Coleman N."/>
            <person name="Woyke T."/>
        </authorList>
    </citation>
    <scope>NUCLEOTIDE SEQUENCE [LARGE SCALE GENOMIC DNA]</scope>
    <source>
        <strain evidence="2 3">NBB3</strain>
    </source>
</reference>
<dbReference type="EMBL" id="CP003169">
    <property type="protein sequence ID" value="AEV73389.1"/>
    <property type="molecule type" value="Genomic_DNA"/>
</dbReference>
<gene>
    <name evidence="2" type="ordered locus">MycrhN_2820</name>
</gene>